<feature type="transmembrane region" description="Helical" evidence="1">
    <location>
        <begin position="45"/>
        <end position="66"/>
    </location>
</feature>
<dbReference type="GO" id="GO:0005634">
    <property type="term" value="C:nucleus"/>
    <property type="evidence" value="ECO:0007669"/>
    <property type="project" value="TreeGrafter"/>
</dbReference>
<dbReference type="InterPro" id="IPR052717">
    <property type="entry name" value="Vacuolar_transposase_reg"/>
</dbReference>
<dbReference type="Proteomes" id="UP000663866">
    <property type="component" value="Unassembled WGS sequence"/>
</dbReference>
<keyword evidence="1" id="KW-0472">Membrane</keyword>
<name>A0A820MIQ7_9BILA</name>
<dbReference type="PANTHER" id="PTHR46169:SF29">
    <property type="entry name" value="DNA REPLICATION-RELATED ELEMENT FACTOR, ISOFORM A"/>
    <property type="match status" value="1"/>
</dbReference>
<dbReference type="Gene3D" id="1.10.10.1070">
    <property type="entry name" value="Zinc finger, BED domain-containing"/>
    <property type="match status" value="1"/>
</dbReference>
<sequence length="422" mass="47546">MNASNNVCQIVSDQSYFYNCYAILLRNETDKWIGIYKFVNLSPHIPALFVSIGIGIGSFYLIWNFLPKWNDHVVDLEHSSSTLTSNVSNNAIKYVKLSNNNKFSFRRSIFGIIFTTITTAIDFIFLENGSKTASPRKPRTIAVEDDQSIPSDSAHFHVCALYTKIVYLSTTQPPKATLSKVEIQTLATSNDPSISFAKPANVRSEVWTNYSQVYYKTEGLDYIICLQCRVVLKWISENARQRTISSYCPQSSLSKECPVIQKRIREACAEYCAVGGHPFESVAGAEFINLTKQLINAGATLGTSVIANELITTSSHYRIHYGGLSLHYIDAQLNLRVFTLACRAYDYTTQHSINIRLFVDKILEEFNLPLNDHVFIVTDNENKMKSAFKDDVKRIGCSAHYINKVLEHASKNDSINCDAVCQ</sequence>
<comment type="caution">
    <text evidence="3">The sequence shown here is derived from an EMBL/GenBank/DDBJ whole genome shotgun (WGS) entry which is preliminary data.</text>
</comment>
<dbReference type="EMBL" id="CAJOBG010036125">
    <property type="protein sequence ID" value="CAF4372620.1"/>
    <property type="molecule type" value="Genomic_DNA"/>
</dbReference>
<dbReference type="AlphaFoldDB" id="A0A820MIQ7"/>
<evidence type="ECO:0000313" key="3">
    <source>
        <dbReference type="EMBL" id="CAF4372620.1"/>
    </source>
</evidence>
<reference evidence="3" key="1">
    <citation type="submission" date="2021-02" db="EMBL/GenBank/DDBJ databases">
        <authorList>
            <person name="Nowell W R."/>
        </authorList>
    </citation>
    <scope>NUCLEOTIDE SEQUENCE</scope>
</reference>
<organism evidence="3 4">
    <name type="scientific">Rotaria magnacalcarata</name>
    <dbReference type="NCBI Taxonomy" id="392030"/>
    <lineage>
        <taxon>Eukaryota</taxon>
        <taxon>Metazoa</taxon>
        <taxon>Spiralia</taxon>
        <taxon>Gnathifera</taxon>
        <taxon>Rotifera</taxon>
        <taxon>Eurotatoria</taxon>
        <taxon>Bdelloidea</taxon>
        <taxon>Philodinida</taxon>
        <taxon>Philodinidae</taxon>
        <taxon>Rotaria</taxon>
    </lineage>
</organism>
<evidence type="ECO:0000256" key="1">
    <source>
        <dbReference type="SAM" id="Phobius"/>
    </source>
</evidence>
<keyword evidence="1" id="KW-0812">Transmembrane</keyword>
<dbReference type="PANTHER" id="PTHR46169">
    <property type="entry name" value="DNA REPLICATION-RELATED ELEMENT FACTOR, ISOFORM A"/>
    <property type="match status" value="1"/>
</dbReference>
<evidence type="ECO:0000313" key="4">
    <source>
        <dbReference type="Proteomes" id="UP000663866"/>
    </source>
</evidence>
<keyword evidence="4" id="KW-1185">Reference proteome</keyword>
<gene>
    <name evidence="3" type="ORF">OVN521_LOCUS33512</name>
    <name evidence="2" type="ORF">UXM345_LOCUS33422</name>
</gene>
<dbReference type="EMBL" id="CAJOBF010011094">
    <property type="protein sequence ID" value="CAF4301226.1"/>
    <property type="molecule type" value="Genomic_DNA"/>
</dbReference>
<dbReference type="GO" id="GO:0006357">
    <property type="term" value="P:regulation of transcription by RNA polymerase II"/>
    <property type="evidence" value="ECO:0007669"/>
    <property type="project" value="TreeGrafter"/>
</dbReference>
<protein>
    <submittedName>
        <fullName evidence="3">Uncharacterized protein</fullName>
    </submittedName>
</protein>
<dbReference type="InterPro" id="IPR012337">
    <property type="entry name" value="RNaseH-like_sf"/>
</dbReference>
<dbReference type="Proteomes" id="UP000663842">
    <property type="component" value="Unassembled WGS sequence"/>
</dbReference>
<dbReference type="SUPFAM" id="SSF140996">
    <property type="entry name" value="Hermes dimerisation domain"/>
    <property type="match status" value="1"/>
</dbReference>
<evidence type="ECO:0000313" key="2">
    <source>
        <dbReference type="EMBL" id="CAF4301226.1"/>
    </source>
</evidence>
<feature type="transmembrane region" description="Helical" evidence="1">
    <location>
        <begin position="108"/>
        <end position="126"/>
    </location>
</feature>
<proteinExistence type="predicted"/>
<keyword evidence="1" id="KW-1133">Transmembrane helix</keyword>
<dbReference type="SUPFAM" id="SSF53098">
    <property type="entry name" value="Ribonuclease H-like"/>
    <property type="match status" value="1"/>
</dbReference>
<accession>A0A820MIQ7</accession>